<sequence length="273" mass="30366">MLYSNSDSFTENEKGVLYYEQALKQEWDLFLAKHKIPAASIFFNKTPFATPQDTRHFSSPKGSGFLVIRRVEEPQRAADAAASQPTPITVASAKGGRAVRTLCPSLSLRCYGRQAETNESPFTSQIALHKLRIHRMQIKLFRFSVAPNSQNSRFIKPADSSKREPRLARYMYDCLRLVAKAVLPSEHVPVILPIPDLDWAIEIKKVLPRYVISSIQPSSAGCLAGARIASAQASADSLSSFFYRFVSLLPYLVDSDGKDAKLALAGRGKSKWE</sequence>
<evidence type="ECO:0000313" key="2">
    <source>
        <dbReference type="Proteomes" id="UP001189624"/>
    </source>
</evidence>
<gene>
    <name evidence="1" type="ORF">AYBTSS11_LOCUS8554</name>
</gene>
<dbReference type="Proteomes" id="UP001189624">
    <property type="component" value="Chromosome 3"/>
</dbReference>
<keyword evidence="2" id="KW-1185">Reference proteome</keyword>
<organism evidence="1 2">
    <name type="scientific">Sphenostylis stenocarpa</name>
    <dbReference type="NCBI Taxonomy" id="92480"/>
    <lineage>
        <taxon>Eukaryota</taxon>
        <taxon>Viridiplantae</taxon>
        <taxon>Streptophyta</taxon>
        <taxon>Embryophyta</taxon>
        <taxon>Tracheophyta</taxon>
        <taxon>Spermatophyta</taxon>
        <taxon>Magnoliopsida</taxon>
        <taxon>eudicotyledons</taxon>
        <taxon>Gunneridae</taxon>
        <taxon>Pentapetalae</taxon>
        <taxon>rosids</taxon>
        <taxon>fabids</taxon>
        <taxon>Fabales</taxon>
        <taxon>Fabaceae</taxon>
        <taxon>Papilionoideae</taxon>
        <taxon>50 kb inversion clade</taxon>
        <taxon>NPAAA clade</taxon>
        <taxon>indigoferoid/millettioid clade</taxon>
        <taxon>Phaseoleae</taxon>
        <taxon>Sphenostylis</taxon>
    </lineage>
</organism>
<protein>
    <submittedName>
        <fullName evidence="1">Uncharacterized protein</fullName>
    </submittedName>
</protein>
<dbReference type="EMBL" id="OY731400">
    <property type="protein sequence ID" value="CAJ1938398.1"/>
    <property type="molecule type" value="Genomic_DNA"/>
</dbReference>
<evidence type="ECO:0000313" key="1">
    <source>
        <dbReference type="EMBL" id="CAJ1938398.1"/>
    </source>
</evidence>
<name>A0AA86S7Z3_9FABA</name>
<reference evidence="1" key="1">
    <citation type="submission" date="2023-10" db="EMBL/GenBank/DDBJ databases">
        <authorList>
            <person name="Domelevo Entfellner J.-B."/>
        </authorList>
    </citation>
    <scope>NUCLEOTIDE SEQUENCE</scope>
</reference>
<dbReference type="AlphaFoldDB" id="A0AA86S7Z3"/>
<proteinExistence type="predicted"/>
<dbReference type="Gramene" id="rna-AYBTSS11_LOCUS8554">
    <property type="protein sequence ID" value="CAJ1938398.1"/>
    <property type="gene ID" value="gene-AYBTSS11_LOCUS8554"/>
</dbReference>
<accession>A0AA86S7Z3</accession>